<dbReference type="Gene3D" id="3.30.870.10">
    <property type="entry name" value="Endonuclease Chain A"/>
    <property type="match status" value="1"/>
</dbReference>
<sequence>MITNEHSHPRWNESFCIYCAHKISNVVFTIKDGNPIGETLIGRAYLPVKDIIFRHEVDTLLDIVDEENHPIYRSPKIYANLKFFDVTKDCNWSQGIKTPSFGGVPYTFFRQRESCKVTLYQDAHVLDLITPQFNLSEGKIYEPHRCWEDIFDAVTNARHLIYITGWSKYTKITLIRDPKRPRPQGNITLGDLLKKKADEGVRVLMLVWDDRTSKTIVVDSEMPEDDSQKRRIVSFVGGIDLCDGRYDTPDHSLFKTLDNIHNRDFYQPNFRGSSIRKGGPMEPWYDIHCKLKGLVALDVLYNFEQRWNKQVGNKFLLTFNELDRIITRPPTPIASTHDPETWNVQIFRSIDNAAVEGFLMKTKKKQPKIMRKHLQYIRKQQK</sequence>
<accession>A0A4S4DRV8</accession>
<dbReference type="STRING" id="542762.A0A4S4DRV8"/>
<dbReference type="Gene3D" id="2.60.40.150">
    <property type="entry name" value="C2 domain"/>
    <property type="match status" value="1"/>
</dbReference>
<dbReference type="InterPro" id="IPR035892">
    <property type="entry name" value="C2_domain_sf"/>
</dbReference>
<reference evidence="4 5" key="1">
    <citation type="journal article" date="2018" name="Proc. Natl. Acad. Sci. U.S.A.">
        <title>Draft genome sequence of Camellia sinensis var. sinensis provides insights into the evolution of the tea genome and tea quality.</title>
        <authorList>
            <person name="Wei C."/>
            <person name="Yang H."/>
            <person name="Wang S."/>
            <person name="Zhao J."/>
            <person name="Liu C."/>
            <person name="Gao L."/>
            <person name="Xia E."/>
            <person name="Lu Y."/>
            <person name="Tai Y."/>
            <person name="She G."/>
            <person name="Sun J."/>
            <person name="Cao H."/>
            <person name="Tong W."/>
            <person name="Gao Q."/>
            <person name="Li Y."/>
            <person name="Deng W."/>
            <person name="Jiang X."/>
            <person name="Wang W."/>
            <person name="Chen Q."/>
            <person name="Zhang S."/>
            <person name="Li H."/>
            <person name="Wu J."/>
            <person name="Wang P."/>
            <person name="Li P."/>
            <person name="Shi C."/>
            <person name="Zheng F."/>
            <person name="Jian J."/>
            <person name="Huang B."/>
            <person name="Shan D."/>
            <person name="Shi M."/>
            <person name="Fang C."/>
            <person name="Yue Y."/>
            <person name="Li F."/>
            <person name="Li D."/>
            <person name="Wei S."/>
            <person name="Han B."/>
            <person name="Jiang C."/>
            <person name="Yin Y."/>
            <person name="Xia T."/>
            <person name="Zhang Z."/>
            <person name="Bennetzen J.L."/>
            <person name="Zhao S."/>
            <person name="Wan X."/>
        </authorList>
    </citation>
    <scope>NUCLEOTIDE SEQUENCE [LARGE SCALE GENOMIC DNA]</scope>
    <source>
        <strain evidence="5">cv. Shuchazao</strain>
        <tissue evidence="4">Leaf</tissue>
    </source>
</reference>
<dbReference type="SUPFAM" id="SSF56024">
    <property type="entry name" value="Phospholipase D/nuclease"/>
    <property type="match status" value="1"/>
</dbReference>
<evidence type="ECO:0000259" key="3">
    <source>
        <dbReference type="PROSITE" id="PS50004"/>
    </source>
</evidence>
<feature type="domain" description="C2" evidence="3">
    <location>
        <begin position="1"/>
        <end position="61"/>
    </location>
</feature>
<keyword evidence="5" id="KW-1185">Reference proteome</keyword>
<dbReference type="InterPro" id="IPR000008">
    <property type="entry name" value="C2_dom"/>
</dbReference>
<dbReference type="GO" id="GO:0005886">
    <property type="term" value="C:plasma membrane"/>
    <property type="evidence" value="ECO:0007669"/>
    <property type="project" value="TreeGrafter"/>
</dbReference>
<dbReference type="GO" id="GO:0004630">
    <property type="term" value="F:phospholipase D activity"/>
    <property type="evidence" value="ECO:0007669"/>
    <property type="project" value="TreeGrafter"/>
</dbReference>
<gene>
    <name evidence="4" type="ORF">TEA_016687</name>
</gene>
<organism evidence="4 5">
    <name type="scientific">Camellia sinensis var. sinensis</name>
    <name type="common">China tea</name>
    <dbReference type="NCBI Taxonomy" id="542762"/>
    <lineage>
        <taxon>Eukaryota</taxon>
        <taxon>Viridiplantae</taxon>
        <taxon>Streptophyta</taxon>
        <taxon>Embryophyta</taxon>
        <taxon>Tracheophyta</taxon>
        <taxon>Spermatophyta</taxon>
        <taxon>Magnoliopsida</taxon>
        <taxon>eudicotyledons</taxon>
        <taxon>Gunneridae</taxon>
        <taxon>Pentapetalae</taxon>
        <taxon>asterids</taxon>
        <taxon>Ericales</taxon>
        <taxon>Theaceae</taxon>
        <taxon>Camellia</taxon>
    </lineage>
</organism>
<dbReference type="SUPFAM" id="SSF49562">
    <property type="entry name" value="C2 domain (Calcium/lipid-binding domain, CaLB)"/>
    <property type="match status" value="1"/>
</dbReference>
<keyword evidence="1" id="KW-0677">Repeat</keyword>
<dbReference type="AlphaFoldDB" id="A0A4S4DRV8"/>
<dbReference type="PANTHER" id="PTHR18896:SF202">
    <property type="entry name" value="PHOSPHOLIPASE D ALPHA 3"/>
    <property type="match status" value="1"/>
</dbReference>
<name>A0A4S4DRV8_CAMSN</name>
<proteinExistence type="predicted"/>
<protein>
    <recommendedName>
        <fullName evidence="3">C2 domain-containing protein</fullName>
    </recommendedName>
</protein>
<keyword evidence="2" id="KW-0443">Lipid metabolism</keyword>
<dbReference type="EMBL" id="SDRB02010597">
    <property type="protein sequence ID" value="THG05534.1"/>
    <property type="molecule type" value="Genomic_DNA"/>
</dbReference>
<evidence type="ECO:0000313" key="5">
    <source>
        <dbReference type="Proteomes" id="UP000306102"/>
    </source>
</evidence>
<evidence type="ECO:0000256" key="2">
    <source>
        <dbReference type="ARBA" id="ARBA00023098"/>
    </source>
</evidence>
<comment type="caution">
    <text evidence="4">The sequence shown here is derived from an EMBL/GenBank/DDBJ whole genome shotgun (WGS) entry which is preliminary data.</text>
</comment>
<dbReference type="InterPro" id="IPR015679">
    <property type="entry name" value="PLipase_D_fam"/>
</dbReference>
<dbReference type="PANTHER" id="PTHR18896">
    <property type="entry name" value="PHOSPHOLIPASE D"/>
    <property type="match status" value="1"/>
</dbReference>
<dbReference type="PROSITE" id="PS50004">
    <property type="entry name" value="C2"/>
    <property type="match status" value="1"/>
</dbReference>
<evidence type="ECO:0000313" key="4">
    <source>
        <dbReference type="EMBL" id="THG05534.1"/>
    </source>
</evidence>
<evidence type="ECO:0000256" key="1">
    <source>
        <dbReference type="ARBA" id="ARBA00022737"/>
    </source>
</evidence>
<dbReference type="GO" id="GO:0009395">
    <property type="term" value="P:phospholipid catabolic process"/>
    <property type="evidence" value="ECO:0007669"/>
    <property type="project" value="TreeGrafter"/>
</dbReference>
<dbReference type="Proteomes" id="UP000306102">
    <property type="component" value="Unassembled WGS sequence"/>
</dbReference>